<evidence type="ECO:0000256" key="5">
    <source>
        <dbReference type="ARBA" id="ARBA00022989"/>
    </source>
</evidence>
<dbReference type="PANTHER" id="PTHR43299:SF1">
    <property type="entry name" value="UPF0718 PROTEIN YRAQ"/>
    <property type="match status" value="1"/>
</dbReference>
<comment type="caution">
    <text evidence="9">The sequence shown here is derived from an EMBL/GenBank/DDBJ whole genome shotgun (WGS) entry which is preliminary data.</text>
</comment>
<comment type="subcellular location">
    <subcellularLocation>
        <location evidence="1">Cell membrane</location>
        <topology evidence="1">Multi-pass membrane protein</topology>
    </subcellularLocation>
</comment>
<feature type="transmembrane region" description="Helical" evidence="8">
    <location>
        <begin position="20"/>
        <end position="37"/>
    </location>
</feature>
<feature type="transmembrane region" description="Helical" evidence="8">
    <location>
        <begin position="181"/>
        <end position="203"/>
    </location>
</feature>
<evidence type="ECO:0000256" key="7">
    <source>
        <dbReference type="SAM" id="MobiDB-lite"/>
    </source>
</evidence>
<accession>A0AAE3ZI98</accession>
<feature type="transmembrane region" description="Helical" evidence="8">
    <location>
        <begin position="78"/>
        <end position="102"/>
    </location>
</feature>
<feature type="transmembrane region" description="Helical" evidence="8">
    <location>
        <begin position="154"/>
        <end position="175"/>
    </location>
</feature>
<feature type="transmembrane region" description="Helical" evidence="8">
    <location>
        <begin position="246"/>
        <end position="269"/>
    </location>
</feature>
<evidence type="ECO:0000313" key="9">
    <source>
        <dbReference type="EMBL" id="MDR7304381.1"/>
    </source>
</evidence>
<keyword evidence="3" id="KW-1003">Cell membrane</keyword>
<evidence type="ECO:0000256" key="8">
    <source>
        <dbReference type="SAM" id="Phobius"/>
    </source>
</evidence>
<name>A0AAE3ZI98_9ACTN</name>
<keyword evidence="5 8" id="KW-1133">Transmembrane helix</keyword>
<reference evidence="9" key="1">
    <citation type="submission" date="2023-07" db="EMBL/GenBank/DDBJ databases">
        <title>Sequencing the genomes of 1000 actinobacteria strains.</title>
        <authorList>
            <person name="Klenk H.-P."/>
        </authorList>
    </citation>
    <scope>NUCLEOTIDE SEQUENCE</scope>
    <source>
        <strain evidence="9">DSM 45977</strain>
    </source>
</reference>
<comment type="similarity">
    <text evidence="2">Belongs to the UPF0718 family.</text>
</comment>
<dbReference type="EMBL" id="JAVDXW010000001">
    <property type="protein sequence ID" value="MDR7304381.1"/>
    <property type="molecule type" value="Genomic_DNA"/>
</dbReference>
<evidence type="ECO:0000256" key="6">
    <source>
        <dbReference type="ARBA" id="ARBA00023136"/>
    </source>
</evidence>
<gene>
    <name evidence="9" type="ORF">JOF55_004562</name>
</gene>
<evidence type="ECO:0000256" key="2">
    <source>
        <dbReference type="ARBA" id="ARBA00006386"/>
    </source>
</evidence>
<evidence type="ECO:0000256" key="1">
    <source>
        <dbReference type="ARBA" id="ARBA00004651"/>
    </source>
</evidence>
<keyword evidence="6 8" id="KW-0472">Membrane</keyword>
<proteinExistence type="inferred from homology"/>
<organism evidence="9 10">
    <name type="scientific">Haloactinomyces albus</name>
    <dbReference type="NCBI Taxonomy" id="1352928"/>
    <lineage>
        <taxon>Bacteria</taxon>
        <taxon>Bacillati</taxon>
        <taxon>Actinomycetota</taxon>
        <taxon>Actinomycetes</taxon>
        <taxon>Actinopolysporales</taxon>
        <taxon>Actinopolysporaceae</taxon>
        <taxon>Haloactinomyces</taxon>
    </lineage>
</organism>
<feature type="region of interest" description="Disordered" evidence="7">
    <location>
        <begin position="212"/>
        <end position="233"/>
    </location>
</feature>
<protein>
    <submittedName>
        <fullName evidence="9">Uncharacterized membrane protein YraQ (UPF0718 family)</fullName>
    </submittedName>
</protein>
<feature type="transmembrane region" description="Helical" evidence="8">
    <location>
        <begin position="275"/>
        <end position="295"/>
    </location>
</feature>
<dbReference type="RefSeq" id="WP_310278058.1">
    <property type="nucleotide sequence ID" value="NZ_JAVDXW010000001.1"/>
</dbReference>
<dbReference type="Pfam" id="PF03773">
    <property type="entry name" value="ArsP_1"/>
    <property type="match status" value="1"/>
</dbReference>
<dbReference type="InterPro" id="IPR005524">
    <property type="entry name" value="DUF318"/>
</dbReference>
<evidence type="ECO:0000313" key="10">
    <source>
        <dbReference type="Proteomes" id="UP001180845"/>
    </source>
</evidence>
<feature type="transmembrane region" description="Helical" evidence="8">
    <location>
        <begin position="344"/>
        <end position="365"/>
    </location>
</feature>
<dbReference type="AlphaFoldDB" id="A0AAE3ZI98"/>
<sequence length="366" mass="38339">MYSSVEPSRVPVRSSTAVRLAIFFGITALGLTWAKWWPYAARVRDLWAQQQPASTSILDSAGAAGAPPSWRAGWDFTVTYMAAVWPALVVALVVAALLDVLVSRRRLPRLFGNRSKAAGSLTGGLLSLPSMMCTCCTAPLVATLRRQGVQRSALLAYWVGNPVLNPAVLAFLLLIAPWQWFATRLVVGAVLVFWFSTLVARLFSPAAAPIETAPDETASPPAPAPPAEPGTPKEMTRQFLGRLTKLSLLLVPEYFAVVFALGALRGWLFPLGQGALGWGPLIVVIAAVAGTLVVIPTAGEIPILLGLLTVGAGAGTIGALLITLPAVSAASVVMLGRALSWRVAWAMAGAVAVSGLLGAGFLSLLT</sequence>
<keyword evidence="10" id="KW-1185">Reference proteome</keyword>
<keyword evidence="4 8" id="KW-0812">Transmembrane</keyword>
<dbReference type="PANTHER" id="PTHR43299">
    <property type="entry name" value="UPF0718 PROTEIN YRAQ"/>
    <property type="match status" value="1"/>
</dbReference>
<evidence type="ECO:0000256" key="4">
    <source>
        <dbReference type="ARBA" id="ARBA00022692"/>
    </source>
</evidence>
<dbReference type="GO" id="GO:0005886">
    <property type="term" value="C:plasma membrane"/>
    <property type="evidence" value="ECO:0007669"/>
    <property type="project" value="UniProtKB-SubCell"/>
</dbReference>
<feature type="transmembrane region" description="Helical" evidence="8">
    <location>
        <begin position="302"/>
        <end position="324"/>
    </location>
</feature>
<dbReference type="Proteomes" id="UP001180845">
    <property type="component" value="Unassembled WGS sequence"/>
</dbReference>
<feature type="compositionally biased region" description="Pro residues" evidence="7">
    <location>
        <begin position="220"/>
        <end position="229"/>
    </location>
</feature>
<evidence type="ECO:0000256" key="3">
    <source>
        <dbReference type="ARBA" id="ARBA00022475"/>
    </source>
</evidence>